<protein>
    <submittedName>
        <fullName evidence="2">GNAT family N-acetyltransferase</fullName>
    </submittedName>
</protein>
<dbReference type="GO" id="GO:0005737">
    <property type="term" value="C:cytoplasm"/>
    <property type="evidence" value="ECO:0007669"/>
    <property type="project" value="TreeGrafter"/>
</dbReference>
<sequence>MSRTASWSGLLQPWARNEHGQRVGHALADWRGADWPPPQRLEGRWCRLEALDAERHGPALFSSLHRETDGAGWTYLNQGPFPDQQDWARALAGFAARAHAHYYALVSAKTGLACGIASYLHVCAADGVLEIGGVHLSPEVRRSRAATEMFYLMLRQAFEQGFRRCEWRCDAHNEASARAALRLGFTFEALWRQRRVSKGRNRDAACFSMLDHEWPARRAALERWLAADNFDEAGQQRRSLAEFG</sequence>
<organism evidence="2 3">
    <name type="scientific">Chromobacterium paludis</name>
    <dbReference type="NCBI Taxonomy" id="2605945"/>
    <lineage>
        <taxon>Bacteria</taxon>
        <taxon>Pseudomonadati</taxon>
        <taxon>Pseudomonadota</taxon>
        <taxon>Betaproteobacteria</taxon>
        <taxon>Neisseriales</taxon>
        <taxon>Chromobacteriaceae</taxon>
        <taxon>Chromobacterium</taxon>
    </lineage>
</organism>
<feature type="domain" description="N-acetyltransferase" evidence="1">
    <location>
        <begin position="59"/>
        <end position="203"/>
    </location>
</feature>
<dbReference type="InterPro" id="IPR016181">
    <property type="entry name" value="Acyl_CoA_acyltransferase"/>
</dbReference>
<dbReference type="KEGG" id="chrm:FYK34_19790"/>
<accession>A0A5C1DLQ9</accession>
<reference evidence="2 3" key="1">
    <citation type="submission" date="2019-08" db="EMBL/GenBank/DDBJ databases">
        <title>Chromobacterium paludis, a novel bacterium isolated from a Maryland marsh pond.</title>
        <authorList>
            <person name="Blackburn M.B."/>
            <person name="Gundersen-Rindal D.E."/>
        </authorList>
    </citation>
    <scope>NUCLEOTIDE SEQUENCE [LARGE SCALE GENOMIC DNA]</scope>
    <source>
        <strain evidence="3">IIBBL 257-1</strain>
    </source>
</reference>
<dbReference type="EMBL" id="CP043473">
    <property type="protein sequence ID" value="QEL57646.1"/>
    <property type="molecule type" value="Genomic_DNA"/>
</dbReference>
<dbReference type="Pfam" id="PF13302">
    <property type="entry name" value="Acetyltransf_3"/>
    <property type="match status" value="1"/>
</dbReference>
<dbReference type="PROSITE" id="PS51186">
    <property type="entry name" value="GNAT"/>
    <property type="match status" value="1"/>
</dbReference>
<keyword evidence="2" id="KW-0808">Transferase</keyword>
<dbReference type="InterPro" id="IPR051908">
    <property type="entry name" value="Ribosomal_N-acetyltransferase"/>
</dbReference>
<dbReference type="InterPro" id="IPR000182">
    <property type="entry name" value="GNAT_dom"/>
</dbReference>
<keyword evidence="3" id="KW-1185">Reference proteome</keyword>
<dbReference type="AlphaFoldDB" id="A0A5C1DLQ9"/>
<gene>
    <name evidence="2" type="ORF">FYK34_19790</name>
</gene>
<dbReference type="Proteomes" id="UP000322079">
    <property type="component" value="Chromosome"/>
</dbReference>
<evidence type="ECO:0000259" key="1">
    <source>
        <dbReference type="PROSITE" id="PS51186"/>
    </source>
</evidence>
<dbReference type="GO" id="GO:1990189">
    <property type="term" value="F:protein N-terminal-serine acetyltransferase activity"/>
    <property type="evidence" value="ECO:0007669"/>
    <property type="project" value="TreeGrafter"/>
</dbReference>
<evidence type="ECO:0000313" key="3">
    <source>
        <dbReference type="Proteomes" id="UP000322079"/>
    </source>
</evidence>
<dbReference type="PANTHER" id="PTHR43441:SF2">
    <property type="entry name" value="FAMILY ACETYLTRANSFERASE, PUTATIVE (AFU_ORTHOLOGUE AFUA_7G00850)-RELATED"/>
    <property type="match status" value="1"/>
</dbReference>
<dbReference type="PANTHER" id="PTHR43441">
    <property type="entry name" value="RIBOSOMAL-PROTEIN-SERINE ACETYLTRANSFERASE"/>
    <property type="match status" value="1"/>
</dbReference>
<name>A0A5C1DLQ9_9NEIS</name>
<dbReference type="FunFam" id="3.40.630.30:FF:000047">
    <property type="entry name" value="Acetyltransferase, GNAT family"/>
    <property type="match status" value="1"/>
</dbReference>
<evidence type="ECO:0000313" key="2">
    <source>
        <dbReference type="EMBL" id="QEL57646.1"/>
    </source>
</evidence>
<dbReference type="Gene3D" id="3.40.630.30">
    <property type="match status" value="1"/>
</dbReference>
<dbReference type="GO" id="GO:0008999">
    <property type="term" value="F:protein-N-terminal-alanine acetyltransferase activity"/>
    <property type="evidence" value="ECO:0007669"/>
    <property type="project" value="TreeGrafter"/>
</dbReference>
<dbReference type="SUPFAM" id="SSF55729">
    <property type="entry name" value="Acyl-CoA N-acyltransferases (Nat)"/>
    <property type="match status" value="1"/>
</dbReference>
<proteinExistence type="predicted"/>